<evidence type="ECO:0000256" key="4">
    <source>
        <dbReference type="ARBA" id="ARBA00022825"/>
    </source>
</evidence>
<dbReference type="InterPro" id="IPR050131">
    <property type="entry name" value="Peptidase_S8_subtilisin-like"/>
</dbReference>
<dbReference type="GO" id="GO:0004252">
    <property type="term" value="F:serine-type endopeptidase activity"/>
    <property type="evidence" value="ECO:0007669"/>
    <property type="project" value="UniProtKB-UniRule"/>
</dbReference>
<evidence type="ECO:0000313" key="7">
    <source>
        <dbReference type="EMBL" id="EEU47110.1"/>
    </source>
</evidence>
<dbReference type="STRING" id="660122.C7YNF2"/>
<dbReference type="EMBL" id="GG698897">
    <property type="protein sequence ID" value="EEU47110.1"/>
    <property type="molecule type" value="Genomic_DNA"/>
</dbReference>
<dbReference type="GeneID" id="9671355"/>
<sequence>MESEKKDGADSNHKSSSKVDEATVKAVERFLKLHYLRSRSYGVAMEILYGRNTTSGQILQELYFDLTGDVNSGTITQAGLENLLSKLKFEDILQYVAIPKLSVQVNRAGERSGSRRSAKPDGAGRRDLCYVFDRLRKKGVKTILKVFIDDSSMPAHSDEAIEDALKSMDVEVWDWNKTDLCTEVIYKVAPKAREVHLYWSGNNAVLRGWSEEGGLKKLRSLKTHEWIQCMKEFRRLLFDAERYYDRGKIEESIEEPIKIALIDDGVDIKDLEYSFIGGRTFCKRDPEHNLNDPYYVSSTGHGTIMAKQIHLLCPRAQFYVLRLEDHPSDESARQITAKSAAQAILAAVRKKVHIISMSWTIDPPEDEEERRALESAITKAASADILMFCSASDQGAKHVATYPSKATPKIFTIGAATASGTVDSWVGNINNISFTFPGTKVELDGGPIDTAVKEVTGSSVATALAAGLAALILYCVQVRILLATDPVEKQKARRDFQSLQKHESMMRAFKDIGTTEESNHKFIAVWEVFGKRVEEKERVDQEDWINLIAKVGTTLCMKV</sequence>
<dbReference type="OMA" id="DEEWISH"/>
<dbReference type="VEuPathDB" id="FungiDB:NECHADRAFT_36288"/>
<feature type="active site" description="Charge relay system" evidence="5">
    <location>
        <position position="301"/>
    </location>
</feature>
<dbReference type="PRINTS" id="PR00723">
    <property type="entry name" value="SUBTILISIN"/>
</dbReference>
<evidence type="ECO:0000256" key="2">
    <source>
        <dbReference type="ARBA" id="ARBA00022670"/>
    </source>
</evidence>
<dbReference type="PROSITE" id="PS51892">
    <property type="entry name" value="SUBTILASE"/>
    <property type="match status" value="1"/>
</dbReference>
<dbReference type="GO" id="GO:0006508">
    <property type="term" value="P:proteolysis"/>
    <property type="evidence" value="ECO:0007669"/>
    <property type="project" value="UniProtKB-KW"/>
</dbReference>
<evidence type="ECO:0000256" key="3">
    <source>
        <dbReference type="ARBA" id="ARBA00022801"/>
    </source>
</evidence>
<feature type="active site" description="Charge relay system" evidence="5">
    <location>
        <position position="459"/>
    </location>
</feature>
<protein>
    <recommendedName>
        <fullName evidence="6">Peptidase S8/S53 domain-containing protein</fullName>
    </recommendedName>
</protein>
<dbReference type="PANTHER" id="PTHR43806">
    <property type="entry name" value="PEPTIDASE S8"/>
    <property type="match status" value="1"/>
</dbReference>
<dbReference type="Gene3D" id="3.40.50.200">
    <property type="entry name" value="Peptidase S8/S53 domain"/>
    <property type="match status" value="1"/>
</dbReference>
<dbReference type="HOGENOM" id="CLU_006016_4_0_1"/>
<evidence type="ECO:0000259" key="6">
    <source>
        <dbReference type="Pfam" id="PF00082"/>
    </source>
</evidence>
<proteinExistence type="inferred from homology"/>
<comment type="similarity">
    <text evidence="1 5">Belongs to the peptidase S8 family.</text>
</comment>
<feature type="domain" description="Peptidase S8/S53" evidence="6">
    <location>
        <begin position="257"/>
        <end position="473"/>
    </location>
</feature>
<dbReference type="OrthoDB" id="5093543at2759"/>
<keyword evidence="4 5" id="KW-0720">Serine protease</keyword>
<dbReference type="KEGG" id="nhe:NECHADRAFT_36288"/>
<evidence type="ECO:0000256" key="1">
    <source>
        <dbReference type="ARBA" id="ARBA00011073"/>
    </source>
</evidence>
<dbReference type="InParanoid" id="C7YNF2"/>
<organism evidence="7 8">
    <name type="scientific">Fusarium vanettenii (strain ATCC MYA-4622 / CBS 123669 / FGSC 9596 / NRRL 45880 / 77-13-4)</name>
    <name type="common">Fusarium solani subsp. pisi</name>
    <dbReference type="NCBI Taxonomy" id="660122"/>
    <lineage>
        <taxon>Eukaryota</taxon>
        <taxon>Fungi</taxon>
        <taxon>Dikarya</taxon>
        <taxon>Ascomycota</taxon>
        <taxon>Pezizomycotina</taxon>
        <taxon>Sordariomycetes</taxon>
        <taxon>Hypocreomycetidae</taxon>
        <taxon>Hypocreales</taxon>
        <taxon>Nectriaceae</taxon>
        <taxon>Fusarium</taxon>
        <taxon>Fusarium solani species complex</taxon>
        <taxon>Fusarium vanettenii</taxon>
    </lineage>
</organism>
<evidence type="ECO:0000256" key="5">
    <source>
        <dbReference type="PROSITE-ProRule" id="PRU01240"/>
    </source>
</evidence>
<dbReference type="InterPro" id="IPR036852">
    <property type="entry name" value="Peptidase_S8/S53_dom_sf"/>
</dbReference>
<keyword evidence="8" id="KW-1185">Reference proteome</keyword>
<keyword evidence="3 5" id="KW-0378">Hydrolase</keyword>
<dbReference type="eggNOG" id="ENOG502S098">
    <property type="taxonomic scope" value="Eukaryota"/>
</dbReference>
<dbReference type="Pfam" id="PF00082">
    <property type="entry name" value="Peptidase_S8"/>
    <property type="match status" value="1"/>
</dbReference>
<keyword evidence="2 5" id="KW-0645">Protease</keyword>
<gene>
    <name evidence="7" type="ORF">NECHADRAFT_36288</name>
</gene>
<name>C7YNF2_FUSV7</name>
<dbReference type="InterPro" id="IPR015500">
    <property type="entry name" value="Peptidase_S8_subtilisin-rel"/>
</dbReference>
<reference evidence="7 8" key="1">
    <citation type="journal article" date="2009" name="PLoS Genet.">
        <title>The genome of Nectria haematococca: contribution of supernumerary chromosomes to gene expansion.</title>
        <authorList>
            <person name="Coleman J.J."/>
            <person name="Rounsley S.D."/>
            <person name="Rodriguez-Carres M."/>
            <person name="Kuo A."/>
            <person name="Wasmann C.C."/>
            <person name="Grimwood J."/>
            <person name="Schmutz J."/>
            <person name="Taga M."/>
            <person name="White G.J."/>
            <person name="Zhou S."/>
            <person name="Schwartz D.C."/>
            <person name="Freitag M."/>
            <person name="Ma L.J."/>
            <person name="Danchin E.G."/>
            <person name="Henrissat B."/>
            <person name="Coutinho P.M."/>
            <person name="Nelson D.R."/>
            <person name="Straney D."/>
            <person name="Napoli C.A."/>
            <person name="Barker B.M."/>
            <person name="Gribskov M."/>
            <person name="Rep M."/>
            <person name="Kroken S."/>
            <person name="Molnar I."/>
            <person name="Rensing C."/>
            <person name="Kennell J.C."/>
            <person name="Zamora J."/>
            <person name="Farman M.L."/>
            <person name="Selker E.U."/>
            <person name="Salamov A."/>
            <person name="Shapiro H."/>
            <person name="Pangilinan J."/>
            <person name="Lindquist E."/>
            <person name="Lamers C."/>
            <person name="Grigoriev I.V."/>
            <person name="Geiser D.M."/>
            <person name="Covert S.F."/>
            <person name="Temporini E."/>
            <person name="Vanetten H.D."/>
        </authorList>
    </citation>
    <scope>NUCLEOTIDE SEQUENCE [LARGE SCALE GENOMIC DNA]</scope>
    <source>
        <strain evidence="8">ATCC MYA-4622 / CBS 123669 / FGSC 9596 / NRRL 45880 / 77-13-4</strain>
    </source>
</reference>
<dbReference type="SUPFAM" id="SSF52743">
    <property type="entry name" value="Subtilisin-like"/>
    <property type="match status" value="1"/>
</dbReference>
<evidence type="ECO:0000313" key="8">
    <source>
        <dbReference type="Proteomes" id="UP000005206"/>
    </source>
</evidence>
<dbReference type="Proteomes" id="UP000005206">
    <property type="component" value="Chromosome 3"/>
</dbReference>
<dbReference type="PANTHER" id="PTHR43806:SF58">
    <property type="entry name" value="ALKALINE PROTEASE 1-RELATED"/>
    <property type="match status" value="1"/>
</dbReference>
<feature type="active site" description="Charge relay system" evidence="5">
    <location>
        <position position="263"/>
    </location>
</feature>
<dbReference type="RefSeq" id="XP_003052823.1">
    <property type="nucleotide sequence ID" value="XM_003052777.1"/>
</dbReference>
<dbReference type="CDD" id="cd07491">
    <property type="entry name" value="Peptidases_S8_7"/>
    <property type="match status" value="1"/>
</dbReference>
<accession>C7YNF2</accession>
<dbReference type="AlphaFoldDB" id="C7YNF2"/>
<dbReference type="InterPro" id="IPR000209">
    <property type="entry name" value="Peptidase_S8/S53_dom"/>
</dbReference>